<dbReference type="STRING" id="1548.CSCA_0642"/>
<protein>
    <submittedName>
        <fullName evidence="4">Transcriptional regulator, TetR family</fullName>
    </submittedName>
</protein>
<reference evidence="4 5" key="1">
    <citation type="journal article" date="2015" name="J. Biotechnol.">
        <title>Complete genome sequence of a malodorant-producing acetogen, Clostridium scatologenes ATCC 25775(T).</title>
        <authorList>
            <person name="Zhu Z."/>
            <person name="Guo T."/>
            <person name="Zheng H."/>
            <person name="Song T."/>
            <person name="Ouyang P."/>
            <person name="Xie J."/>
        </authorList>
    </citation>
    <scope>NUCLEOTIDE SEQUENCE [LARGE SCALE GENOMIC DNA]</scope>
    <source>
        <strain evidence="4 5">ATCC 25775</strain>
    </source>
</reference>
<name>A0A0E3JM82_CLOSL</name>
<gene>
    <name evidence="4" type="ORF">CSCA_0642</name>
</gene>
<dbReference type="KEGG" id="csq:CSCA_0642"/>
<keyword evidence="1 2" id="KW-0238">DNA-binding</keyword>
<dbReference type="Proteomes" id="UP000033115">
    <property type="component" value="Chromosome"/>
</dbReference>
<organism evidence="4 5">
    <name type="scientific">Clostridium scatologenes</name>
    <dbReference type="NCBI Taxonomy" id="1548"/>
    <lineage>
        <taxon>Bacteria</taxon>
        <taxon>Bacillati</taxon>
        <taxon>Bacillota</taxon>
        <taxon>Clostridia</taxon>
        <taxon>Eubacteriales</taxon>
        <taxon>Clostridiaceae</taxon>
        <taxon>Clostridium</taxon>
    </lineage>
</organism>
<proteinExistence type="predicted"/>
<dbReference type="RefSeq" id="WP_029160855.1">
    <property type="nucleotide sequence ID" value="NZ_CP009933.1"/>
</dbReference>
<feature type="DNA-binding region" description="H-T-H motif" evidence="2">
    <location>
        <begin position="30"/>
        <end position="49"/>
    </location>
</feature>
<accession>A0A0E3JM82</accession>
<dbReference type="GO" id="GO:0003677">
    <property type="term" value="F:DNA binding"/>
    <property type="evidence" value="ECO:0007669"/>
    <property type="project" value="UniProtKB-UniRule"/>
</dbReference>
<dbReference type="Gene3D" id="1.10.357.10">
    <property type="entry name" value="Tetracycline Repressor, domain 2"/>
    <property type="match status" value="1"/>
</dbReference>
<sequence>MVQYKKDDIKEKIDNAALKIFVENGYEKTKISNIATESNVSVGNIYKYYKSKEQIFYSIAPESVLENLKNILINKLIFAKYKTANELNSKNDFQLVNEEFIDYMIKNREQILIMFTGSKGTKYESLKYEAINYMIKNIKENYSKENNKIIYDSMNYKIIKIIYENLISMMIQILKESDSPEDIKKSFKIINLYHLFGVTNLFK</sequence>
<evidence type="ECO:0000313" key="4">
    <source>
        <dbReference type="EMBL" id="AKA67767.1"/>
    </source>
</evidence>
<dbReference type="PRINTS" id="PR00455">
    <property type="entry name" value="HTHTETR"/>
</dbReference>
<feature type="domain" description="HTH tetR-type" evidence="3">
    <location>
        <begin position="7"/>
        <end position="67"/>
    </location>
</feature>
<dbReference type="InterPro" id="IPR050624">
    <property type="entry name" value="HTH-type_Tx_Regulator"/>
</dbReference>
<evidence type="ECO:0000256" key="1">
    <source>
        <dbReference type="ARBA" id="ARBA00023125"/>
    </source>
</evidence>
<evidence type="ECO:0000313" key="5">
    <source>
        <dbReference type="Proteomes" id="UP000033115"/>
    </source>
</evidence>
<keyword evidence="5" id="KW-1185">Reference proteome</keyword>
<dbReference type="HOGENOM" id="CLU_069356_6_1_9"/>
<evidence type="ECO:0000259" key="3">
    <source>
        <dbReference type="PROSITE" id="PS50977"/>
    </source>
</evidence>
<evidence type="ECO:0000256" key="2">
    <source>
        <dbReference type="PROSITE-ProRule" id="PRU00335"/>
    </source>
</evidence>
<dbReference type="InterPro" id="IPR009057">
    <property type="entry name" value="Homeodomain-like_sf"/>
</dbReference>
<dbReference type="Pfam" id="PF00440">
    <property type="entry name" value="TetR_N"/>
    <property type="match status" value="1"/>
</dbReference>
<dbReference type="PROSITE" id="PS50977">
    <property type="entry name" value="HTH_TETR_2"/>
    <property type="match status" value="1"/>
</dbReference>
<dbReference type="EMBL" id="CP009933">
    <property type="protein sequence ID" value="AKA67767.1"/>
    <property type="molecule type" value="Genomic_DNA"/>
</dbReference>
<dbReference type="InterPro" id="IPR001647">
    <property type="entry name" value="HTH_TetR"/>
</dbReference>
<dbReference type="SUPFAM" id="SSF46689">
    <property type="entry name" value="Homeodomain-like"/>
    <property type="match status" value="1"/>
</dbReference>
<dbReference type="AlphaFoldDB" id="A0A0E3JM82"/>
<dbReference type="PANTHER" id="PTHR43479:SF11">
    <property type="entry name" value="ACREF_ENVCD OPERON REPRESSOR-RELATED"/>
    <property type="match status" value="1"/>
</dbReference>
<dbReference type="PANTHER" id="PTHR43479">
    <property type="entry name" value="ACREF/ENVCD OPERON REPRESSOR-RELATED"/>
    <property type="match status" value="1"/>
</dbReference>